<comment type="subcellular location">
    <subcellularLocation>
        <location evidence="1">Cell inner membrane</location>
    </subcellularLocation>
</comment>
<keyword evidence="4" id="KW-0997">Cell inner membrane</keyword>
<keyword evidence="8 9" id="KW-0472">Membrane</keyword>
<gene>
    <name evidence="11" type="ORF">D5F51_18800</name>
</gene>
<feature type="transmembrane region" description="Helical" evidence="9">
    <location>
        <begin position="20"/>
        <end position="40"/>
    </location>
</feature>
<protein>
    <submittedName>
        <fullName evidence="11">General secretion pathway protein GspC</fullName>
    </submittedName>
</protein>
<evidence type="ECO:0000256" key="8">
    <source>
        <dbReference type="ARBA" id="ARBA00023136"/>
    </source>
</evidence>
<feature type="domain" description="Type II secretion system protein GspC N-terminal" evidence="10">
    <location>
        <begin position="36"/>
        <end position="179"/>
    </location>
</feature>
<evidence type="ECO:0000256" key="7">
    <source>
        <dbReference type="ARBA" id="ARBA00022989"/>
    </source>
</evidence>
<accession>A0ABX5R428</accession>
<keyword evidence="6" id="KW-0653">Protein transport</keyword>
<evidence type="ECO:0000256" key="5">
    <source>
        <dbReference type="ARBA" id="ARBA00022692"/>
    </source>
</evidence>
<proteinExistence type="predicted"/>
<dbReference type="InterPro" id="IPR024961">
    <property type="entry name" value="T2SS_GspC_N"/>
</dbReference>
<evidence type="ECO:0000259" key="10">
    <source>
        <dbReference type="Pfam" id="PF11356"/>
    </source>
</evidence>
<evidence type="ECO:0000313" key="11">
    <source>
        <dbReference type="EMBL" id="QAX80396.1"/>
    </source>
</evidence>
<evidence type="ECO:0000256" key="9">
    <source>
        <dbReference type="SAM" id="Phobius"/>
    </source>
</evidence>
<organism evidence="11 12">
    <name type="scientific">Yersinia hibernica</name>
    <dbReference type="NCBI Taxonomy" id="2339259"/>
    <lineage>
        <taxon>Bacteria</taxon>
        <taxon>Pseudomonadati</taxon>
        <taxon>Pseudomonadota</taxon>
        <taxon>Gammaproteobacteria</taxon>
        <taxon>Enterobacterales</taxon>
        <taxon>Yersiniaceae</taxon>
        <taxon>Yersinia</taxon>
    </lineage>
</organism>
<evidence type="ECO:0000313" key="12">
    <source>
        <dbReference type="Proteomes" id="UP000288804"/>
    </source>
</evidence>
<reference evidence="12" key="1">
    <citation type="submission" date="2018-09" db="EMBL/GenBank/DDBJ databases">
        <title>Yersinia hibernicus sp. nov.</title>
        <authorList>
            <person name="Nguyen S.V."/>
            <person name="Mundanda D.M."/>
            <person name="Anes J."/>
            <person name="Fanning S."/>
        </authorList>
    </citation>
    <scope>NUCLEOTIDE SEQUENCE [LARGE SCALE GENOMIC DNA]</scope>
    <source>
        <strain evidence="12">CFS1934</strain>
    </source>
</reference>
<name>A0ABX5R428_9GAMM</name>
<keyword evidence="2" id="KW-0813">Transport</keyword>
<evidence type="ECO:0000256" key="6">
    <source>
        <dbReference type="ARBA" id="ARBA00022927"/>
    </source>
</evidence>
<keyword evidence="12" id="KW-1185">Reference proteome</keyword>
<keyword evidence="7 9" id="KW-1133">Transmembrane helix</keyword>
<dbReference type="Gene3D" id="2.30.30.830">
    <property type="match status" value="1"/>
</dbReference>
<evidence type="ECO:0000256" key="1">
    <source>
        <dbReference type="ARBA" id="ARBA00004533"/>
    </source>
</evidence>
<keyword evidence="5 9" id="KW-0812">Transmembrane</keyword>
<keyword evidence="3" id="KW-1003">Cell membrane</keyword>
<evidence type="ECO:0000256" key="3">
    <source>
        <dbReference type="ARBA" id="ARBA00022475"/>
    </source>
</evidence>
<dbReference type="Pfam" id="PF11356">
    <property type="entry name" value="T2SSC"/>
    <property type="match status" value="1"/>
</dbReference>
<sequence length="182" mass="20524">MAGHNLIIKNYLHSLGLVTYFNPTVRNIVAILLLIILIVLRIEQHLMPLWLASTNEKGDTLVVTAHENSAKKYEKVELNRLNLFSAAEGNSRVNPYRVGYLTVDDPLLLQAPRSNLAVNLVGVLSSSLHEKSIAIIEQNKRQNSYVQGEKLPENQAVVIKIFDDRVIINRQGYYEALLLDSH</sequence>
<evidence type="ECO:0000256" key="4">
    <source>
        <dbReference type="ARBA" id="ARBA00022519"/>
    </source>
</evidence>
<evidence type="ECO:0000256" key="2">
    <source>
        <dbReference type="ARBA" id="ARBA00022448"/>
    </source>
</evidence>
<dbReference type="Proteomes" id="UP000288804">
    <property type="component" value="Chromosome"/>
</dbReference>
<dbReference type="EMBL" id="CP032487">
    <property type="protein sequence ID" value="QAX80396.1"/>
    <property type="molecule type" value="Genomic_DNA"/>
</dbReference>